<comment type="function">
    <text evidence="10">Catalyzes the last two steps in the biosynthesis of 5-methylaminomethyl-2-thiouridine (mnm(5)s(2)U) at the wobble position (U34) in tRNA. Catalyzes the FAD-dependent demodification of cmnm(5)s(2)U34 to nm(5)s(2)U34, followed by the transfer of a methyl group from S-adenosyl-L-methionine to nm(5)s(2)U34, to form mnm(5)s(2)U34.</text>
</comment>
<keyword evidence="14" id="KW-1185">Reference proteome</keyword>
<dbReference type="GO" id="GO:0002097">
    <property type="term" value="P:tRNA wobble base modification"/>
    <property type="evidence" value="ECO:0007669"/>
    <property type="project" value="UniProtKB-UniRule"/>
</dbReference>
<evidence type="ECO:0000256" key="9">
    <source>
        <dbReference type="ARBA" id="ARBA00023268"/>
    </source>
</evidence>
<keyword evidence="9 10" id="KW-0511">Multifunctional enzyme</keyword>
<keyword evidence="3 10" id="KW-0285">Flavoprotein</keyword>
<keyword evidence="4 10" id="KW-0808">Transferase</keyword>
<keyword evidence="2 10" id="KW-0489">Methyltransferase</keyword>
<sequence length="637" mass="67960">MNKSAPPSSLDTRDPAKSAIAPNALIGQWQQQRCFTLLDTAFEAGQNFLATWQLWRDHPEQPQQLHYLALLPTPLSIADLAQAHETWPAWAQLADALRAVWPILVPGFHRLYLDNNAIVLTLMIGDGGKCLRQISATVDAFYVHGAVARDWAPPMLARLGRLANTHAKLTIFDLTAVKQKVLEAAGFMFDAALPADAMPVTSTTNTTNSANPTNATTKDSDPAQAYFLPRWKPALSNSTIPSQRHAIIIGAGLAGAAACQRLALRGWRVTLIERHAAIAQEASGNAAGIFMPVLSRDDNPTARLSRSAYLFARHVWDSLGGIGDAISGAHCGVLQIARDAVHADAQARWALQAHLPVDYARWLSQPAASALLGTTTSHGGWLFPAGGWVHPLSLCAAMLQACGEHVQTHFNIAVTRLKKTANGWDACDGNGATIASAPVVILANGMGALHLAQTHDLPLVPVRGQVTYVNAGSAPTFTQVLCGDGYLTPLINGVSSAGASYNMDLDAGLRQTSQDENIARLQKILPAWNIDGVPLPLAGRVGFRCVSADRLPLVGALPDLLVKAAMREPQLKQVPRLGGLYGLLGFASRGLIWAPLAAELLAAELNGEPLPIEAELAAALDPARFMLKVQRRGSALT</sequence>
<evidence type="ECO:0000256" key="3">
    <source>
        <dbReference type="ARBA" id="ARBA00022630"/>
    </source>
</evidence>
<keyword evidence="8 10" id="KW-0560">Oxidoreductase</keyword>
<evidence type="ECO:0000256" key="6">
    <source>
        <dbReference type="ARBA" id="ARBA00022694"/>
    </source>
</evidence>
<dbReference type="RefSeq" id="WP_168056449.1">
    <property type="nucleotide sequence ID" value="NZ_JAAOZT010000009.1"/>
</dbReference>
<dbReference type="EC" id="1.5.-.-" evidence="10"/>
<gene>
    <name evidence="10" type="primary">mnmC</name>
    <name evidence="13" type="ORF">HNR39_004162</name>
</gene>
<dbReference type="Pfam" id="PF05430">
    <property type="entry name" value="Methyltransf_30"/>
    <property type="match status" value="1"/>
</dbReference>
<evidence type="ECO:0000256" key="1">
    <source>
        <dbReference type="ARBA" id="ARBA00022490"/>
    </source>
</evidence>
<evidence type="ECO:0000256" key="8">
    <source>
        <dbReference type="ARBA" id="ARBA00023002"/>
    </source>
</evidence>
<keyword evidence="6 10" id="KW-0819">tRNA processing</keyword>
<feature type="domain" description="MnmC-like methyltransferase" evidence="12">
    <location>
        <begin position="91"/>
        <end position="188"/>
    </location>
</feature>
<feature type="region of interest" description="tRNA (mnm(5)s(2)U34)-methyltransferase" evidence="10">
    <location>
        <begin position="1"/>
        <end position="228"/>
    </location>
</feature>
<dbReference type="SUPFAM" id="SSF51905">
    <property type="entry name" value="FAD/NAD(P)-binding domain"/>
    <property type="match status" value="1"/>
</dbReference>
<dbReference type="InterPro" id="IPR008471">
    <property type="entry name" value="MnmC-like_methylTransf"/>
</dbReference>
<reference evidence="13 14" key="1">
    <citation type="submission" date="2020-08" db="EMBL/GenBank/DDBJ databases">
        <title>Genomic Encyclopedia of Type Strains, Phase IV (KMG-IV): sequencing the most valuable type-strain genomes for metagenomic binning, comparative biology and taxonomic classification.</title>
        <authorList>
            <person name="Goeker M."/>
        </authorList>
    </citation>
    <scope>NUCLEOTIDE SEQUENCE [LARGE SCALE GENOMIC DNA]</scope>
    <source>
        <strain evidence="13 14">DSM 23240</strain>
    </source>
</reference>
<organism evidence="13 14">
    <name type="scientific">Glaciimonas immobilis</name>
    <dbReference type="NCBI Taxonomy" id="728004"/>
    <lineage>
        <taxon>Bacteria</taxon>
        <taxon>Pseudomonadati</taxon>
        <taxon>Pseudomonadota</taxon>
        <taxon>Betaproteobacteria</taxon>
        <taxon>Burkholderiales</taxon>
        <taxon>Oxalobacteraceae</taxon>
        <taxon>Glaciimonas</taxon>
    </lineage>
</organism>
<dbReference type="InterPro" id="IPR006076">
    <property type="entry name" value="FAD-dep_OxRdtase"/>
</dbReference>
<accession>A0A840RYU2</accession>
<evidence type="ECO:0000256" key="4">
    <source>
        <dbReference type="ARBA" id="ARBA00022679"/>
    </source>
</evidence>
<dbReference type="Gene3D" id="3.40.50.150">
    <property type="entry name" value="Vaccinia Virus protein VP39"/>
    <property type="match status" value="1"/>
</dbReference>
<dbReference type="InterPro" id="IPR023032">
    <property type="entry name" value="tRNA_MAMT_biosynth_bifunc_MnmC"/>
</dbReference>
<dbReference type="EMBL" id="JACHHQ010000012">
    <property type="protein sequence ID" value="MBB5202298.1"/>
    <property type="molecule type" value="Genomic_DNA"/>
</dbReference>
<evidence type="ECO:0000256" key="7">
    <source>
        <dbReference type="ARBA" id="ARBA00022827"/>
    </source>
</evidence>
<comment type="similarity">
    <text evidence="10">In the C-terminal section; belongs to the DAO family.</text>
</comment>
<evidence type="ECO:0000256" key="10">
    <source>
        <dbReference type="HAMAP-Rule" id="MF_01102"/>
    </source>
</evidence>
<dbReference type="GO" id="GO:0004808">
    <property type="term" value="F:tRNA (5-methylaminomethyl-2-thiouridylate)(34)-methyltransferase activity"/>
    <property type="evidence" value="ECO:0007669"/>
    <property type="project" value="UniProtKB-EC"/>
</dbReference>
<dbReference type="GO" id="GO:0016645">
    <property type="term" value="F:oxidoreductase activity, acting on the CH-NH group of donors"/>
    <property type="evidence" value="ECO:0007669"/>
    <property type="project" value="InterPro"/>
</dbReference>
<dbReference type="EC" id="2.1.1.61" evidence="10"/>
<dbReference type="PANTHER" id="PTHR13847:SF283">
    <property type="entry name" value="TRNA 5-METHYLAMINOMETHYL-2-THIOURIDINE BIOSYNTHESIS BIFUNCTIONAL PROTEIN MNMC"/>
    <property type="match status" value="1"/>
</dbReference>
<dbReference type="AlphaFoldDB" id="A0A840RYU2"/>
<comment type="catalytic activity">
    <reaction evidence="10">
        <text>5-aminomethyl-2-thiouridine(34) in tRNA + S-adenosyl-L-methionine = 5-methylaminomethyl-2-thiouridine(34) in tRNA + S-adenosyl-L-homocysteine + H(+)</text>
        <dbReference type="Rhea" id="RHEA:19569"/>
        <dbReference type="Rhea" id="RHEA-COMP:10195"/>
        <dbReference type="Rhea" id="RHEA-COMP:10197"/>
        <dbReference type="ChEBI" id="CHEBI:15378"/>
        <dbReference type="ChEBI" id="CHEBI:57856"/>
        <dbReference type="ChEBI" id="CHEBI:59789"/>
        <dbReference type="ChEBI" id="CHEBI:74454"/>
        <dbReference type="ChEBI" id="CHEBI:74455"/>
        <dbReference type="EC" id="2.1.1.61"/>
    </reaction>
</comment>
<dbReference type="NCBIfam" id="TIGR03197">
    <property type="entry name" value="MnmC_Cterm"/>
    <property type="match status" value="1"/>
</dbReference>
<evidence type="ECO:0000256" key="2">
    <source>
        <dbReference type="ARBA" id="ARBA00022603"/>
    </source>
</evidence>
<evidence type="ECO:0000313" key="13">
    <source>
        <dbReference type="EMBL" id="MBB5202298.1"/>
    </source>
</evidence>
<proteinExistence type="inferred from homology"/>
<dbReference type="Pfam" id="PF01266">
    <property type="entry name" value="DAO"/>
    <property type="match status" value="1"/>
</dbReference>
<dbReference type="GO" id="GO:0032259">
    <property type="term" value="P:methylation"/>
    <property type="evidence" value="ECO:0007669"/>
    <property type="project" value="UniProtKB-KW"/>
</dbReference>
<dbReference type="InterPro" id="IPR029063">
    <property type="entry name" value="SAM-dependent_MTases_sf"/>
</dbReference>
<feature type="domain" description="FAD dependent oxidoreductase" evidence="11">
    <location>
        <begin position="246"/>
        <end position="603"/>
    </location>
</feature>
<feature type="region of interest" description="FAD-dependent cmnm(5)s(2)U34 oxidoreductase" evidence="10">
    <location>
        <begin position="249"/>
        <end position="637"/>
    </location>
</feature>
<dbReference type="Gene3D" id="3.30.9.10">
    <property type="entry name" value="D-Amino Acid Oxidase, subunit A, domain 2"/>
    <property type="match status" value="1"/>
</dbReference>
<dbReference type="InterPro" id="IPR036188">
    <property type="entry name" value="FAD/NAD-bd_sf"/>
</dbReference>
<protein>
    <recommendedName>
        <fullName evidence="10">tRNA 5-methylaminomethyl-2-thiouridine biosynthesis bifunctional protein MnmC</fullName>
        <shortName evidence="10">tRNA mnm(5)s(2)U biosynthesis bifunctional protein</shortName>
    </recommendedName>
    <domain>
        <recommendedName>
            <fullName evidence="10">tRNA (mnm(5)s(2)U34)-methyltransferase</fullName>
            <ecNumber evidence="10">2.1.1.61</ecNumber>
        </recommendedName>
    </domain>
    <domain>
        <recommendedName>
            <fullName evidence="10">FAD-dependent cmnm(5)s(2)U34 oxidoreductase</fullName>
            <ecNumber evidence="10">1.5.-.-</ecNumber>
        </recommendedName>
    </domain>
</protein>
<comment type="similarity">
    <text evidence="10">In the N-terminal section; belongs to the methyltransferase superfamily. tRNA (mnm(5)s(2)U34)-methyltransferase family.</text>
</comment>
<dbReference type="Proteomes" id="UP000571084">
    <property type="component" value="Unassembled WGS sequence"/>
</dbReference>
<evidence type="ECO:0000259" key="11">
    <source>
        <dbReference type="Pfam" id="PF01266"/>
    </source>
</evidence>
<evidence type="ECO:0000259" key="12">
    <source>
        <dbReference type="Pfam" id="PF05430"/>
    </source>
</evidence>
<keyword evidence="1 10" id="KW-0963">Cytoplasm</keyword>
<comment type="caution">
    <text evidence="13">The sequence shown here is derived from an EMBL/GenBank/DDBJ whole genome shotgun (WGS) entry which is preliminary data.</text>
</comment>
<comment type="subcellular location">
    <subcellularLocation>
        <location evidence="10">Cytoplasm</location>
    </subcellularLocation>
</comment>
<name>A0A840RYU2_9BURK</name>
<dbReference type="Gene3D" id="3.50.50.60">
    <property type="entry name" value="FAD/NAD(P)-binding domain"/>
    <property type="match status" value="1"/>
</dbReference>
<dbReference type="PANTHER" id="PTHR13847">
    <property type="entry name" value="SARCOSINE DEHYDROGENASE-RELATED"/>
    <property type="match status" value="1"/>
</dbReference>
<dbReference type="HAMAP" id="MF_01102">
    <property type="entry name" value="MnmC"/>
    <property type="match status" value="1"/>
</dbReference>
<evidence type="ECO:0000313" key="14">
    <source>
        <dbReference type="Proteomes" id="UP000571084"/>
    </source>
</evidence>
<comment type="cofactor">
    <cofactor evidence="10">
        <name>FAD</name>
        <dbReference type="ChEBI" id="CHEBI:57692"/>
    </cofactor>
</comment>
<dbReference type="GO" id="GO:0050660">
    <property type="term" value="F:flavin adenine dinucleotide binding"/>
    <property type="evidence" value="ECO:0007669"/>
    <property type="project" value="UniProtKB-UniRule"/>
</dbReference>
<evidence type="ECO:0000256" key="5">
    <source>
        <dbReference type="ARBA" id="ARBA00022691"/>
    </source>
</evidence>
<keyword evidence="7 10" id="KW-0274">FAD</keyword>
<keyword evidence="5 10" id="KW-0949">S-adenosyl-L-methionine</keyword>
<dbReference type="GO" id="GO:0005737">
    <property type="term" value="C:cytoplasm"/>
    <property type="evidence" value="ECO:0007669"/>
    <property type="project" value="UniProtKB-SubCell"/>
</dbReference>
<dbReference type="InterPro" id="IPR017610">
    <property type="entry name" value="tRNA_S-uridine_synth_MnmC_C"/>
</dbReference>